<keyword evidence="1" id="KW-0472">Membrane</keyword>
<evidence type="ECO:0000313" key="3">
    <source>
        <dbReference type="Proteomes" id="UP000176700"/>
    </source>
</evidence>
<proteinExistence type="predicted"/>
<gene>
    <name evidence="2" type="ORF">A2W41_01005</name>
</gene>
<comment type="caution">
    <text evidence="2">The sequence shown here is derived from an EMBL/GenBank/DDBJ whole genome shotgun (WGS) entry which is preliminary data.</text>
</comment>
<dbReference type="Proteomes" id="UP000176700">
    <property type="component" value="Unassembled WGS sequence"/>
</dbReference>
<dbReference type="InterPro" id="IPR025833">
    <property type="entry name" value="GDYXXLXY"/>
</dbReference>
<evidence type="ECO:0000256" key="1">
    <source>
        <dbReference type="SAM" id="Phobius"/>
    </source>
</evidence>
<feature type="transmembrane region" description="Helical" evidence="1">
    <location>
        <begin position="9"/>
        <end position="30"/>
    </location>
</feature>
<reference evidence="2 3" key="1">
    <citation type="journal article" date="2016" name="Nat. Commun.">
        <title>Thousands of microbial genomes shed light on interconnected biogeochemical processes in an aquifer system.</title>
        <authorList>
            <person name="Anantharaman K."/>
            <person name="Brown C.T."/>
            <person name="Hug L.A."/>
            <person name="Sharon I."/>
            <person name="Castelle C.J."/>
            <person name="Probst A.J."/>
            <person name="Thomas B.C."/>
            <person name="Singh A."/>
            <person name="Wilkins M.J."/>
            <person name="Karaoz U."/>
            <person name="Brodie E.L."/>
            <person name="Williams K.H."/>
            <person name="Hubbard S.S."/>
            <person name="Banfield J.F."/>
        </authorList>
    </citation>
    <scope>NUCLEOTIDE SEQUENCE [LARGE SCALE GENOMIC DNA]</scope>
</reference>
<accession>A0A1G2FVI3</accession>
<name>A0A1G2FVI3_9BACT</name>
<keyword evidence="1" id="KW-1133">Transmembrane helix</keyword>
<dbReference type="AlphaFoldDB" id="A0A1G2FVI3"/>
<evidence type="ECO:0008006" key="4">
    <source>
        <dbReference type="Google" id="ProtNLM"/>
    </source>
</evidence>
<evidence type="ECO:0000313" key="2">
    <source>
        <dbReference type="EMBL" id="OGZ41742.1"/>
    </source>
</evidence>
<sequence length="186" mass="20391">MEMTKQTKFILAIALQVLIIFTIIIFKLSVLTGGTDILLKIEPVDPRDPLRGDYAAFQYSDISNIDPYISGGQQMSNGDTVYVVLDRNGKYWAARSIQKTKPSGENVFLKGKIASGGTESQSDILSGLGFGDSRILVVYGIEEYFIPEGAGRGFSFWNKEAAAGVVVDENGNAVLKQIYVDDKPWP</sequence>
<keyword evidence="1" id="KW-0812">Transmembrane</keyword>
<organism evidence="2 3">
    <name type="scientific">Candidatus Ryanbacteria bacterium RIFCSPHIGHO2_01_45_13</name>
    <dbReference type="NCBI Taxonomy" id="1802112"/>
    <lineage>
        <taxon>Bacteria</taxon>
        <taxon>Candidatus Ryaniibacteriota</taxon>
    </lineage>
</organism>
<dbReference type="EMBL" id="MHNI01000026">
    <property type="protein sequence ID" value="OGZ41742.1"/>
    <property type="molecule type" value="Genomic_DNA"/>
</dbReference>
<protein>
    <recommendedName>
        <fullName evidence="4">GDYXXLXY domain-containing protein</fullName>
    </recommendedName>
</protein>
<dbReference type="Pfam" id="PF14345">
    <property type="entry name" value="GDYXXLXY"/>
    <property type="match status" value="1"/>
</dbReference>